<name>A0AA94F6N7_9BACT</name>
<accession>A0AA94F6N7</accession>
<proteinExistence type="predicted"/>
<dbReference type="SUPFAM" id="SSF46689">
    <property type="entry name" value="Homeodomain-like"/>
    <property type="match status" value="1"/>
</dbReference>
<comment type="caution">
    <text evidence="2">The sequence shown here is derived from an EMBL/GenBank/DDBJ whole genome shotgun (WGS) entry which is preliminary data.</text>
</comment>
<gene>
    <name evidence="2" type="ORF">CP962_13620</name>
</gene>
<dbReference type="Pfam" id="PF02796">
    <property type="entry name" value="HTH_7"/>
    <property type="match status" value="1"/>
</dbReference>
<dbReference type="InterPro" id="IPR009057">
    <property type="entry name" value="Homeodomain-like_sf"/>
</dbReference>
<protein>
    <recommendedName>
        <fullName evidence="1">Resolvase HTH domain-containing protein</fullName>
    </recommendedName>
</protein>
<dbReference type="InterPro" id="IPR006120">
    <property type="entry name" value="Resolvase_HTH_dom"/>
</dbReference>
<dbReference type="Gene3D" id="1.10.10.60">
    <property type="entry name" value="Homeodomain-like"/>
    <property type="match status" value="1"/>
</dbReference>
<organism evidence="2 3">
    <name type="scientific">Arcobacter ellisii</name>
    <dbReference type="NCBI Taxonomy" id="913109"/>
    <lineage>
        <taxon>Bacteria</taxon>
        <taxon>Pseudomonadati</taxon>
        <taxon>Campylobacterota</taxon>
        <taxon>Epsilonproteobacteria</taxon>
        <taxon>Campylobacterales</taxon>
        <taxon>Arcobacteraceae</taxon>
        <taxon>Arcobacter</taxon>
    </lineage>
</organism>
<dbReference type="GO" id="GO:0000150">
    <property type="term" value="F:DNA strand exchange activity"/>
    <property type="evidence" value="ECO:0007669"/>
    <property type="project" value="InterPro"/>
</dbReference>
<reference evidence="2 3" key="1">
    <citation type="submission" date="2017-09" db="EMBL/GenBank/DDBJ databases">
        <title>Genomics of the genus Arcobacter.</title>
        <authorList>
            <person name="Perez-Cataluna A."/>
            <person name="Figueras M.J."/>
            <person name="Salas-Masso N."/>
        </authorList>
    </citation>
    <scope>NUCLEOTIDE SEQUENCE [LARGE SCALE GENOMIC DNA]</scope>
    <source>
        <strain evidence="2 3">CECT 7837</strain>
    </source>
</reference>
<dbReference type="GO" id="GO:0003677">
    <property type="term" value="F:DNA binding"/>
    <property type="evidence" value="ECO:0007669"/>
    <property type="project" value="InterPro"/>
</dbReference>
<feature type="domain" description="Resolvase HTH" evidence="1">
    <location>
        <begin position="5"/>
        <end position="38"/>
    </location>
</feature>
<dbReference type="Proteomes" id="UP000290588">
    <property type="component" value="Unassembled WGS sequence"/>
</dbReference>
<dbReference type="EMBL" id="NXIG01000020">
    <property type="protein sequence ID" value="RXI28713.1"/>
    <property type="molecule type" value="Genomic_DNA"/>
</dbReference>
<evidence type="ECO:0000259" key="1">
    <source>
        <dbReference type="Pfam" id="PF02796"/>
    </source>
</evidence>
<dbReference type="CDD" id="cd00569">
    <property type="entry name" value="HTH_Hin_like"/>
    <property type="match status" value="1"/>
</dbReference>
<evidence type="ECO:0000313" key="2">
    <source>
        <dbReference type="EMBL" id="RXI28713.1"/>
    </source>
</evidence>
<dbReference type="AlphaFoldDB" id="A0AA94F6N7"/>
<sequence>MTDSKLASAKKLLESGIPPKDVAKDLGVSLATLYRWIPAT</sequence>
<evidence type="ECO:0000313" key="3">
    <source>
        <dbReference type="Proteomes" id="UP000290588"/>
    </source>
</evidence>